<keyword evidence="7 9" id="KW-0472">Membrane</keyword>
<dbReference type="Proteomes" id="UP000005408">
    <property type="component" value="Unassembled WGS sequence"/>
</dbReference>
<dbReference type="GO" id="GO:0016020">
    <property type="term" value="C:membrane"/>
    <property type="evidence" value="ECO:0007669"/>
    <property type="project" value="UniProtKB-SubCell"/>
</dbReference>
<feature type="domain" description="Fatty acyl-CoA reductase C-terminal" evidence="10">
    <location>
        <begin position="681"/>
        <end position="772"/>
    </location>
</feature>
<dbReference type="SUPFAM" id="SSF56112">
    <property type="entry name" value="Protein kinase-like (PK-like)"/>
    <property type="match status" value="1"/>
</dbReference>
<dbReference type="FunFam" id="3.40.50.720:FF:000143">
    <property type="entry name" value="Fatty acyl-CoA reductase"/>
    <property type="match status" value="1"/>
</dbReference>
<dbReference type="Gene3D" id="3.30.200.20">
    <property type="entry name" value="Phosphorylase Kinase, domain 1"/>
    <property type="match status" value="1"/>
</dbReference>
<keyword evidence="4 9" id="KW-0812">Transmembrane</keyword>
<evidence type="ECO:0000313" key="13">
    <source>
        <dbReference type="Proteomes" id="UP000005408"/>
    </source>
</evidence>
<evidence type="ECO:0000259" key="11">
    <source>
        <dbReference type="Pfam" id="PF07993"/>
    </source>
</evidence>
<dbReference type="GO" id="GO:0035336">
    <property type="term" value="P:long-chain fatty-acyl-CoA metabolic process"/>
    <property type="evidence" value="ECO:0007669"/>
    <property type="project" value="TreeGrafter"/>
</dbReference>
<comment type="similarity">
    <text evidence="2 9">Belongs to the fatty acyl-CoA reductase family.</text>
</comment>
<evidence type="ECO:0000256" key="2">
    <source>
        <dbReference type="ARBA" id="ARBA00005928"/>
    </source>
</evidence>
<evidence type="ECO:0000256" key="4">
    <source>
        <dbReference type="ARBA" id="ARBA00022692"/>
    </source>
</evidence>
<keyword evidence="6 9" id="KW-0443">Lipid metabolism</keyword>
<dbReference type="CDD" id="cd05236">
    <property type="entry name" value="FAR-N_SDR_e"/>
    <property type="match status" value="1"/>
</dbReference>
<dbReference type="CDD" id="cd09071">
    <property type="entry name" value="FAR_C"/>
    <property type="match status" value="1"/>
</dbReference>
<comment type="subcellular location">
    <subcellularLocation>
        <location evidence="1">Membrane</location>
        <topology evidence="1">Multi-pass membrane protein</topology>
    </subcellularLocation>
</comment>
<keyword evidence="13" id="KW-1185">Reference proteome</keyword>
<dbReference type="Pfam" id="PF01633">
    <property type="entry name" value="Choline_kinase"/>
    <property type="match status" value="1"/>
</dbReference>
<protein>
    <recommendedName>
        <fullName evidence="9">Fatty acyl-CoA reductase</fullName>
        <ecNumber evidence="9">1.2.1.84</ecNumber>
    </recommendedName>
</protein>
<dbReference type="EnsemblMetazoa" id="G4634.1">
    <property type="protein sequence ID" value="G4634.1:cds"/>
    <property type="gene ID" value="G4634"/>
</dbReference>
<dbReference type="InterPro" id="IPR011009">
    <property type="entry name" value="Kinase-like_dom_sf"/>
</dbReference>
<dbReference type="InterPro" id="IPR033640">
    <property type="entry name" value="FAR_C"/>
</dbReference>
<accession>A0A8W8N7S2</accession>
<feature type="transmembrane region" description="Helical" evidence="9">
    <location>
        <begin position="789"/>
        <end position="806"/>
    </location>
</feature>
<feature type="domain" description="Thioester reductase (TE)" evidence="11">
    <location>
        <begin position="370"/>
        <end position="609"/>
    </location>
</feature>
<dbReference type="Gene3D" id="3.40.50.720">
    <property type="entry name" value="NAD(P)-binding Rossmann-like Domain"/>
    <property type="match status" value="1"/>
</dbReference>
<dbReference type="InterPro" id="IPR013120">
    <property type="entry name" value="FAR_NAD-bd"/>
</dbReference>
<evidence type="ECO:0000256" key="9">
    <source>
        <dbReference type="RuleBase" id="RU363097"/>
    </source>
</evidence>
<comment type="catalytic activity">
    <reaction evidence="8 9">
        <text>a long-chain fatty acyl-CoA + 2 NADPH + 2 H(+) = a long-chain primary fatty alcohol + 2 NADP(+) + CoA</text>
        <dbReference type="Rhea" id="RHEA:52716"/>
        <dbReference type="ChEBI" id="CHEBI:15378"/>
        <dbReference type="ChEBI" id="CHEBI:57287"/>
        <dbReference type="ChEBI" id="CHEBI:57783"/>
        <dbReference type="ChEBI" id="CHEBI:58349"/>
        <dbReference type="ChEBI" id="CHEBI:77396"/>
        <dbReference type="ChEBI" id="CHEBI:83139"/>
        <dbReference type="EC" id="1.2.1.84"/>
    </reaction>
</comment>
<dbReference type="InterPro" id="IPR026055">
    <property type="entry name" value="FAR"/>
</dbReference>
<proteinExistence type="inferred from homology"/>
<dbReference type="Pfam" id="PF07993">
    <property type="entry name" value="NAD_binding_4"/>
    <property type="match status" value="1"/>
</dbReference>
<dbReference type="CDD" id="cd05157">
    <property type="entry name" value="ETNK_euk"/>
    <property type="match status" value="1"/>
</dbReference>
<sequence length="838" mass="96881">MSSIPHLKYHIDDKNLFETAKDIILHAKPSWERSDIKFKVFDEGITNKLVGGYRGASFAQARDVVLIRVYGEKTDLIIDRNAEKQNMSELAEAGMCPPVYATFDNGLVYGFAPGVTLDEKTVRVETIRKLIAKEMARLHTVNPRHIPCRKSALFDKLRDWLKIMPDSFSNPKMNETFKEKILKKEDLEKELSELEKCIESLGYPAVFSHNDLLLKNIIYNKEEGKVTFIDQEYGMYNYQPFDIGNHFCEYAGIGDVTDYSLYPDKDYQLPWIREYLQEWSRLTGGAEVTDADVWKMYCGVNKCALAAHFFWAIWGLIQAKYSAIDFDYLGYAIIRWRSPVNFLLILDVERVVNGNGRNSFYLGVLPWEEPKRGKDVSQRLEELLASKLFEKLKRQDPDFSKKVIPVTGDILHENLGVSQKDEERVINDVSVVFHSAATVKFDEEMKLAVEMNVVGVNRMIQFCKKIKNLEVLLHVSTAYCNCNVKYIDEKVYEPPLAPHKLLDACEWMDGDVLNTLTPKMIGNRPNTYTYTKAIAEYLLYQNKEELPVVIFRPSIVGASWNEPVPGWVDNYNGPTGLLAAIGNGLLRVMKGDFYGTSDIIPVDIASNMMIAVAWDNVVYKSDELKVYHCTTGQMNKFTWGQMERMSHECFMKNPVNTVARIPNPRFTKSYVWHEVCVLFDHVLPAYLMDMMMWVSGKRPIFVKIQDKLRKAVGSLDYFTQNEWVFSNKNLDDLLNKMTPEDRKTFNFNVKSIHWPTYMESYCLGIKRFVLREELSELSKARQTLKRLQRINFAVNVFLFIAVWRLLINRVAVARTLWNFLLGWAIRIFKRMPKVAKSS</sequence>
<comment type="function">
    <text evidence="9">Catalyzes the reduction of fatty acyl-CoA to fatty alcohols.</text>
</comment>
<evidence type="ECO:0000256" key="6">
    <source>
        <dbReference type="ARBA" id="ARBA00023098"/>
    </source>
</evidence>
<dbReference type="SUPFAM" id="SSF51735">
    <property type="entry name" value="NAD(P)-binding Rossmann-fold domains"/>
    <property type="match status" value="1"/>
</dbReference>
<dbReference type="Gene3D" id="3.90.1200.10">
    <property type="match status" value="1"/>
</dbReference>
<dbReference type="PANTHER" id="PTHR11011">
    <property type="entry name" value="MALE STERILITY PROTEIN 2-RELATED"/>
    <property type="match status" value="1"/>
</dbReference>
<dbReference type="AlphaFoldDB" id="A0A8W8N7S2"/>
<dbReference type="GO" id="GO:0102965">
    <property type="term" value="F:alcohol-forming long-chain fatty acyl-CoA reductase activity"/>
    <property type="evidence" value="ECO:0007669"/>
    <property type="project" value="UniProtKB-EC"/>
</dbReference>
<evidence type="ECO:0000256" key="8">
    <source>
        <dbReference type="ARBA" id="ARBA00052530"/>
    </source>
</evidence>
<dbReference type="Pfam" id="PF03015">
    <property type="entry name" value="Sterile"/>
    <property type="match status" value="1"/>
</dbReference>
<reference evidence="12" key="1">
    <citation type="submission" date="2022-08" db="UniProtKB">
        <authorList>
            <consortium name="EnsemblMetazoa"/>
        </authorList>
    </citation>
    <scope>IDENTIFICATION</scope>
    <source>
        <strain evidence="12">05x7-T-G4-1.051#20</strain>
    </source>
</reference>
<keyword evidence="9" id="KW-0521">NADP</keyword>
<keyword evidence="9" id="KW-0560">Oxidoreductase</keyword>
<dbReference type="InterPro" id="IPR036291">
    <property type="entry name" value="NAD(P)-bd_dom_sf"/>
</dbReference>
<dbReference type="PANTHER" id="PTHR11011:SF116">
    <property type="entry name" value="FATTY ACYL-COA REDUCTASE CG5065-RELATED"/>
    <property type="match status" value="1"/>
</dbReference>
<name>A0A8W8N7S2_MAGGI</name>
<keyword evidence="5 9" id="KW-1133">Transmembrane helix</keyword>
<evidence type="ECO:0000256" key="3">
    <source>
        <dbReference type="ARBA" id="ARBA00022516"/>
    </source>
</evidence>
<evidence type="ECO:0000259" key="10">
    <source>
        <dbReference type="Pfam" id="PF03015"/>
    </source>
</evidence>
<evidence type="ECO:0000256" key="1">
    <source>
        <dbReference type="ARBA" id="ARBA00004141"/>
    </source>
</evidence>
<keyword evidence="3 9" id="KW-0444">Lipid biosynthesis</keyword>
<dbReference type="EC" id="1.2.1.84" evidence="9"/>
<evidence type="ECO:0000256" key="5">
    <source>
        <dbReference type="ARBA" id="ARBA00022989"/>
    </source>
</evidence>
<evidence type="ECO:0000313" key="12">
    <source>
        <dbReference type="EnsemblMetazoa" id="G4634.1:cds"/>
    </source>
</evidence>
<organism evidence="12 13">
    <name type="scientific">Magallana gigas</name>
    <name type="common">Pacific oyster</name>
    <name type="synonym">Crassostrea gigas</name>
    <dbReference type="NCBI Taxonomy" id="29159"/>
    <lineage>
        <taxon>Eukaryota</taxon>
        <taxon>Metazoa</taxon>
        <taxon>Spiralia</taxon>
        <taxon>Lophotrochozoa</taxon>
        <taxon>Mollusca</taxon>
        <taxon>Bivalvia</taxon>
        <taxon>Autobranchia</taxon>
        <taxon>Pteriomorphia</taxon>
        <taxon>Ostreida</taxon>
        <taxon>Ostreoidea</taxon>
        <taxon>Ostreidae</taxon>
        <taxon>Magallana</taxon>
    </lineage>
</organism>
<dbReference type="GO" id="GO:0005777">
    <property type="term" value="C:peroxisome"/>
    <property type="evidence" value="ECO:0007669"/>
    <property type="project" value="TreeGrafter"/>
</dbReference>
<dbReference type="GO" id="GO:0080019">
    <property type="term" value="F:alcohol-forming very long-chain fatty acyl-CoA reductase activity"/>
    <property type="evidence" value="ECO:0007669"/>
    <property type="project" value="InterPro"/>
</dbReference>
<evidence type="ECO:0000256" key="7">
    <source>
        <dbReference type="ARBA" id="ARBA00023136"/>
    </source>
</evidence>